<dbReference type="SUPFAM" id="SSF54556">
    <property type="entry name" value="Chitinase insertion domain"/>
    <property type="match status" value="1"/>
</dbReference>
<dbReference type="GO" id="GO:0006032">
    <property type="term" value="P:chitin catabolic process"/>
    <property type="evidence" value="ECO:0007669"/>
    <property type="project" value="TreeGrafter"/>
</dbReference>
<organism evidence="7">
    <name type="scientific">Crangon crangon</name>
    <name type="common">Brown shrimp</name>
    <dbReference type="NCBI Taxonomy" id="491138"/>
    <lineage>
        <taxon>Eukaryota</taxon>
        <taxon>Metazoa</taxon>
        <taxon>Ecdysozoa</taxon>
        <taxon>Arthropoda</taxon>
        <taxon>Crustacea</taxon>
        <taxon>Multicrustacea</taxon>
        <taxon>Malacostraca</taxon>
        <taxon>Eumalacostraca</taxon>
        <taxon>Eucarida</taxon>
        <taxon>Decapoda</taxon>
        <taxon>Pleocyemata</taxon>
        <taxon>Caridea</taxon>
        <taxon>Crangonoidea</taxon>
        <taxon>Crangonidae</taxon>
        <taxon>Crangon</taxon>
    </lineage>
</organism>
<evidence type="ECO:0000256" key="3">
    <source>
        <dbReference type="RuleBase" id="RU000489"/>
    </source>
</evidence>
<feature type="signal peptide" evidence="5">
    <location>
        <begin position="1"/>
        <end position="17"/>
    </location>
</feature>
<feature type="domain" description="GH18" evidence="6">
    <location>
        <begin position="18"/>
        <end position="396"/>
    </location>
</feature>
<dbReference type="PANTHER" id="PTHR11177">
    <property type="entry name" value="CHITINASE"/>
    <property type="match status" value="1"/>
</dbReference>
<dbReference type="EMBL" id="MH069284">
    <property type="protein sequence ID" value="AWU67213.1"/>
    <property type="molecule type" value="mRNA"/>
</dbReference>
<dbReference type="InterPro" id="IPR001579">
    <property type="entry name" value="Glyco_hydro_18_chit_AS"/>
</dbReference>
<proteinExistence type="evidence at transcript level"/>
<evidence type="ECO:0000259" key="6">
    <source>
        <dbReference type="PROSITE" id="PS51910"/>
    </source>
</evidence>
<dbReference type="AlphaFoldDB" id="A0A2Z4BYH7"/>
<reference evidence="7" key="1">
    <citation type="submission" date="2018-03" db="EMBL/GenBank/DDBJ databases">
        <title>Transcriptome analysis of polymorphic digestive enzymes indicates high plasticity in food utilization by the brown shrimp Crangon crangon (Crustacea, Caridea).</title>
        <authorList>
            <person name="Martinez-Alarcon D."/>
            <person name="Harms L."/>
            <person name="Hagen W."/>
            <person name="Saborowski R."/>
        </authorList>
    </citation>
    <scope>NUCLEOTIDE SEQUENCE</scope>
    <source>
        <tissue evidence="7">Hepatopancreas</tissue>
    </source>
</reference>
<dbReference type="GO" id="GO:0008061">
    <property type="term" value="F:chitin binding"/>
    <property type="evidence" value="ECO:0007669"/>
    <property type="project" value="InterPro"/>
</dbReference>
<dbReference type="InterPro" id="IPR001223">
    <property type="entry name" value="Glyco_hydro18_cat"/>
</dbReference>
<dbReference type="SMART" id="SM00636">
    <property type="entry name" value="Glyco_18"/>
    <property type="match status" value="1"/>
</dbReference>
<evidence type="ECO:0000313" key="7">
    <source>
        <dbReference type="EMBL" id="AWU67213.1"/>
    </source>
</evidence>
<accession>A0A2Z4BYH7</accession>
<dbReference type="PANTHER" id="PTHR11177:SF360">
    <property type="entry name" value="CHITINASE 4-RELATED"/>
    <property type="match status" value="1"/>
</dbReference>
<dbReference type="InterPro" id="IPR017853">
    <property type="entry name" value="GH"/>
</dbReference>
<evidence type="ECO:0000256" key="4">
    <source>
        <dbReference type="RuleBase" id="RU004453"/>
    </source>
</evidence>
<dbReference type="Gene3D" id="3.20.20.80">
    <property type="entry name" value="Glycosidases"/>
    <property type="match status" value="1"/>
</dbReference>
<sequence>MKVLGLLLVLTVGVSTAEKIVCYFSSWAVYRPDQGKFDVEDIDPFLCTHFIFSFAGLSNHTWEIEVLDPWNELCPWETGGNHCAYQRFVDQKWTNPDLTLLLALGGWNEGSEDYSVMAADPTKRKTFIDSCIALLHTQHFDGMDFDWEYPAARGGKPEDKENYVTLMQEMFLAFKAATPRLMLTAAMPAGKPTIDTGYDITALIPIVDQFHIMAYDYHGSFEDHTHHNAPLCGYKEDTGNDTYFNIDYTVNYYLDLGMPKDKMILGTPMYGRCYVLDNIEDHGMLAPAHLPGPPGPYLRIPGTLAANEICLRLRDDLSCTVVHDPDLYEPYFYCEKDKIWCGYDDEDSIYIKARYAKNLGLAGVVAWTMDEDDFHPTCYEDAFHLINTIKKALDKPAGGDVIDCDATRPAKQINNE</sequence>
<evidence type="ECO:0000256" key="2">
    <source>
        <dbReference type="ARBA" id="ARBA00023295"/>
    </source>
</evidence>
<feature type="chain" id="PRO_5016373656" evidence="5">
    <location>
        <begin position="18"/>
        <end position="416"/>
    </location>
</feature>
<dbReference type="Gene3D" id="3.10.50.10">
    <property type="match status" value="1"/>
</dbReference>
<dbReference type="EC" id="3.2.1.14" evidence="7"/>
<dbReference type="PROSITE" id="PS01095">
    <property type="entry name" value="GH18_1"/>
    <property type="match status" value="1"/>
</dbReference>
<dbReference type="PROSITE" id="PS51910">
    <property type="entry name" value="GH18_2"/>
    <property type="match status" value="1"/>
</dbReference>
<keyword evidence="5" id="KW-0732">Signal</keyword>
<evidence type="ECO:0000256" key="5">
    <source>
        <dbReference type="SAM" id="SignalP"/>
    </source>
</evidence>
<dbReference type="InterPro" id="IPR029070">
    <property type="entry name" value="Chitinase_insertion_sf"/>
</dbReference>
<dbReference type="Pfam" id="PF00704">
    <property type="entry name" value="Glyco_hydro_18"/>
    <property type="match status" value="1"/>
</dbReference>
<dbReference type="InterPro" id="IPR050314">
    <property type="entry name" value="Glycosyl_Hydrlase_18"/>
</dbReference>
<dbReference type="GO" id="GO:0008843">
    <property type="term" value="F:endochitinase activity"/>
    <property type="evidence" value="ECO:0007669"/>
    <property type="project" value="UniProtKB-EC"/>
</dbReference>
<protein>
    <submittedName>
        <fullName evidence="7">Putative chitinase</fullName>
        <ecNumber evidence="7">3.2.1.14</ecNumber>
    </submittedName>
</protein>
<dbReference type="GO" id="GO:0005975">
    <property type="term" value="P:carbohydrate metabolic process"/>
    <property type="evidence" value="ECO:0007669"/>
    <property type="project" value="InterPro"/>
</dbReference>
<keyword evidence="2 3" id="KW-0326">Glycosidase</keyword>
<dbReference type="GO" id="GO:0005576">
    <property type="term" value="C:extracellular region"/>
    <property type="evidence" value="ECO:0007669"/>
    <property type="project" value="TreeGrafter"/>
</dbReference>
<evidence type="ECO:0000256" key="1">
    <source>
        <dbReference type="ARBA" id="ARBA00022801"/>
    </source>
</evidence>
<dbReference type="SUPFAM" id="SSF51445">
    <property type="entry name" value="(Trans)glycosidases"/>
    <property type="match status" value="1"/>
</dbReference>
<dbReference type="CDD" id="cd02872">
    <property type="entry name" value="GH18_chitolectin_chitotriosidase"/>
    <property type="match status" value="1"/>
</dbReference>
<name>A0A2Z4BYH7_CRACN</name>
<comment type="similarity">
    <text evidence="4">Belongs to the glycosyl hydrolase 18 family.</text>
</comment>
<keyword evidence="1 3" id="KW-0378">Hydrolase</keyword>
<dbReference type="InterPro" id="IPR011583">
    <property type="entry name" value="Chitinase_II/V-like_cat"/>
</dbReference>